<name>A0ABR7CDT6_9BACE</name>
<evidence type="ECO:0000313" key="1">
    <source>
        <dbReference type="EMBL" id="MBC5605898.1"/>
    </source>
</evidence>
<proteinExistence type="predicted"/>
<accession>A0ABR7CDT6</accession>
<dbReference type="Proteomes" id="UP000600600">
    <property type="component" value="Unassembled WGS sequence"/>
</dbReference>
<evidence type="ECO:0000313" key="2">
    <source>
        <dbReference type="Proteomes" id="UP000600600"/>
    </source>
</evidence>
<sequence length="274" mass="30826">MCAKILKTVDINQLQHKKDVYLLLNQDIEKIMNKIIGLAVLLLCVFGCAKDDDAIYYPVGNVDIERGGVALEDGKGELVAGSYNEGDYVLDTLAQYPGDPTLGKLTFMIDLKNQLARQEADGFNGIGKSGLTMSLGYKNGDYPSESQIPVYTSPDVTAAYAVKLRLKGELALAGDEWMIDYIYVQLAGLFQPYPPASFPEVFMCKGGEQPFAAFDSFRRTWTFDITYNRSGLSFSQLYFNLFLNLAGQKREERIRLRIDKESFFEVYKLNEEMN</sequence>
<dbReference type="EMBL" id="JACOOE010000007">
    <property type="protein sequence ID" value="MBC5605898.1"/>
    <property type="molecule type" value="Genomic_DNA"/>
</dbReference>
<dbReference type="InterPro" id="IPR024328">
    <property type="entry name" value="DUF3845"/>
</dbReference>
<keyword evidence="2" id="KW-1185">Reference proteome</keyword>
<protein>
    <submittedName>
        <fullName evidence="1">DUF3845 domain-containing protein</fullName>
    </submittedName>
</protein>
<reference evidence="1 2" key="1">
    <citation type="submission" date="2020-08" db="EMBL/GenBank/DDBJ databases">
        <title>Genome public.</title>
        <authorList>
            <person name="Liu C."/>
            <person name="Sun Q."/>
        </authorList>
    </citation>
    <scope>NUCLEOTIDE SEQUENCE [LARGE SCALE GENOMIC DNA]</scope>
    <source>
        <strain evidence="1 2">M27</strain>
    </source>
</reference>
<gene>
    <name evidence="1" type="ORF">H8S67_14640</name>
</gene>
<dbReference type="Pfam" id="PF12956">
    <property type="entry name" value="DUF3845"/>
    <property type="match status" value="1"/>
</dbReference>
<dbReference type="Gene3D" id="2.60.120.750">
    <property type="entry name" value="Protein of unknown function DUF3845"/>
    <property type="match status" value="1"/>
</dbReference>
<organism evidence="1 2">
    <name type="scientific">Bacteroides difficilis</name>
    <dbReference type="NCBI Taxonomy" id="2763021"/>
    <lineage>
        <taxon>Bacteria</taxon>
        <taxon>Pseudomonadati</taxon>
        <taxon>Bacteroidota</taxon>
        <taxon>Bacteroidia</taxon>
        <taxon>Bacteroidales</taxon>
        <taxon>Bacteroidaceae</taxon>
        <taxon>Bacteroides</taxon>
    </lineage>
</organism>
<dbReference type="RefSeq" id="WP_186967788.1">
    <property type="nucleotide sequence ID" value="NZ_JACOOE010000007.1"/>
</dbReference>
<comment type="caution">
    <text evidence="1">The sequence shown here is derived from an EMBL/GenBank/DDBJ whole genome shotgun (WGS) entry which is preliminary data.</text>
</comment>